<name>A0AAE7CQN8_9GAMM</name>
<keyword evidence="3" id="KW-1185">Reference proteome</keyword>
<accession>A0AAE7CQN8</accession>
<evidence type="ECO:0000313" key="3">
    <source>
        <dbReference type="Proteomes" id="UP000502004"/>
    </source>
</evidence>
<protein>
    <submittedName>
        <fullName evidence="2">Uncharacterized protein</fullName>
    </submittedName>
</protein>
<proteinExistence type="predicted"/>
<reference evidence="2 3" key="1">
    <citation type="submission" date="2019-03" db="EMBL/GenBank/DDBJ databases">
        <title>Complete Genome Sequence of Allofrancisella inopinata Strain SYSU YG23 Isolated from Water-Cooling Systems in China.</title>
        <authorList>
            <person name="Ohrman C."/>
            <person name="Uneklint I."/>
            <person name="Sjodin A."/>
        </authorList>
    </citation>
    <scope>NUCLEOTIDE SEQUENCE [LARGE SCALE GENOMIC DNA]</scope>
    <source>
        <strain evidence="2 3">SYSU YG23</strain>
    </source>
</reference>
<dbReference type="RefSeq" id="WP_133942153.1">
    <property type="nucleotide sequence ID" value="NZ_CP038241.1"/>
</dbReference>
<keyword evidence="1" id="KW-0812">Transmembrane</keyword>
<feature type="transmembrane region" description="Helical" evidence="1">
    <location>
        <begin position="170"/>
        <end position="191"/>
    </location>
</feature>
<dbReference type="KEGG" id="aii:E4K63_01235"/>
<feature type="transmembrane region" description="Helical" evidence="1">
    <location>
        <begin position="111"/>
        <end position="129"/>
    </location>
</feature>
<sequence length="235" mass="27085">MCDFTYVPMFSDEFLRLILSILLFFCCVILAQIFMYKKNWGVAFWSCFAIFLVVLGGYGYVIHRLYLENTFSYDGFISGAGFLTVVGLLFSKSKGEEIIFNDKLINNDTPMFLASFIVFSIIYVLTVDYNFDCIYDASQLFIEVLQIIVYPVLLLLGLTAFLFRFVVCIYVFAICMALFIIEDMVSVYYILSFITDEFIIVETMIPAIISTIISIMSICILIKAKRVYNRSRIND</sequence>
<feature type="transmembrane region" description="Helical" evidence="1">
    <location>
        <begin position="14"/>
        <end position="35"/>
    </location>
</feature>
<evidence type="ECO:0000256" key="1">
    <source>
        <dbReference type="SAM" id="Phobius"/>
    </source>
</evidence>
<feature type="transmembrane region" description="Helical" evidence="1">
    <location>
        <begin position="42"/>
        <end position="61"/>
    </location>
</feature>
<organism evidence="2 3">
    <name type="scientific">Allofrancisella inopinata</name>
    <dbReference type="NCBI Taxonomy" id="1085647"/>
    <lineage>
        <taxon>Bacteria</taxon>
        <taxon>Pseudomonadati</taxon>
        <taxon>Pseudomonadota</taxon>
        <taxon>Gammaproteobacteria</taxon>
        <taxon>Thiotrichales</taxon>
        <taxon>Francisellaceae</taxon>
        <taxon>Allofrancisella</taxon>
    </lineage>
</organism>
<feature type="transmembrane region" description="Helical" evidence="1">
    <location>
        <begin position="73"/>
        <end position="90"/>
    </location>
</feature>
<feature type="transmembrane region" description="Helical" evidence="1">
    <location>
        <begin position="141"/>
        <end position="163"/>
    </location>
</feature>
<dbReference type="AlphaFoldDB" id="A0AAE7CQN8"/>
<dbReference type="Proteomes" id="UP000502004">
    <property type="component" value="Chromosome"/>
</dbReference>
<keyword evidence="1" id="KW-1133">Transmembrane helix</keyword>
<evidence type="ECO:0000313" key="2">
    <source>
        <dbReference type="EMBL" id="QIV95534.1"/>
    </source>
</evidence>
<dbReference type="EMBL" id="CP038241">
    <property type="protein sequence ID" value="QIV95534.1"/>
    <property type="molecule type" value="Genomic_DNA"/>
</dbReference>
<feature type="transmembrane region" description="Helical" evidence="1">
    <location>
        <begin position="203"/>
        <end position="222"/>
    </location>
</feature>
<keyword evidence="1" id="KW-0472">Membrane</keyword>
<gene>
    <name evidence="2" type="ORF">E4K63_01235</name>
</gene>